<evidence type="ECO:0000313" key="2">
    <source>
        <dbReference type="EMBL" id="SGZ47293.1"/>
    </source>
</evidence>
<keyword evidence="1" id="KW-0732">Signal</keyword>
<dbReference type="Proteomes" id="UP000182334">
    <property type="component" value="Chromosome I"/>
</dbReference>
<name>A0A1L0D670_9ASCO</name>
<sequence length="197" mass="21937">MRLHLLFTTVVSAVSASKIVFFAQNLETQNNVQLGSLEYDQQSSTSAFSPENHPTEAGSYCIGTKDLPGKECFAYLETTGDITGQFVVYVDNKNELTEVSFLRGANVLNSRVERIKTNVVPNLNPSQGQPIKEPVVQKVSRKVVVQNEDGEDVEIVEEVEEVVPVDDRSWIQKNWMYVVLPLVLVLLVAPEEKPEGN</sequence>
<evidence type="ECO:0000313" key="3">
    <source>
        <dbReference type="Proteomes" id="UP000182334"/>
    </source>
</evidence>
<dbReference type="Pfam" id="PF21203">
    <property type="entry name" value="ECM10"/>
    <property type="match status" value="1"/>
</dbReference>
<accession>A0A1L0D670</accession>
<dbReference type="AlphaFoldDB" id="A0A1L0D670"/>
<protein>
    <submittedName>
        <fullName evidence="2">CIC11C00000003168</fullName>
    </submittedName>
</protein>
<reference evidence="2 3" key="1">
    <citation type="submission" date="2016-10" db="EMBL/GenBank/DDBJ databases">
        <authorList>
            <person name="de Groot N.N."/>
        </authorList>
    </citation>
    <scope>NUCLEOTIDE SEQUENCE [LARGE SCALE GENOMIC DNA]</scope>
    <source>
        <strain evidence="2 3">CBS 141442</strain>
    </source>
</reference>
<organism evidence="2 3">
    <name type="scientific">Sungouiella intermedia</name>
    <dbReference type="NCBI Taxonomy" id="45354"/>
    <lineage>
        <taxon>Eukaryota</taxon>
        <taxon>Fungi</taxon>
        <taxon>Dikarya</taxon>
        <taxon>Ascomycota</taxon>
        <taxon>Saccharomycotina</taxon>
        <taxon>Pichiomycetes</taxon>
        <taxon>Metschnikowiaceae</taxon>
        <taxon>Sungouiella</taxon>
    </lineage>
</organism>
<feature type="signal peptide" evidence="1">
    <location>
        <begin position="1"/>
        <end position="16"/>
    </location>
</feature>
<proteinExistence type="predicted"/>
<keyword evidence="3" id="KW-1185">Reference proteome</keyword>
<dbReference type="OrthoDB" id="1894652at2759"/>
<feature type="chain" id="PRO_5012498830" evidence="1">
    <location>
        <begin position="17"/>
        <end position="197"/>
    </location>
</feature>
<dbReference type="EMBL" id="LT635756">
    <property type="protein sequence ID" value="SGZ47293.1"/>
    <property type="molecule type" value="Genomic_DNA"/>
</dbReference>
<evidence type="ECO:0000256" key="1">
    <source>
        <dbReference type="SAM" id="SignalP"/>
    </source>
</evidence>
<gene>
    <name evidence="2" type="ORF">SAMEA4029010_CIC11G00000003168</name>
</gene>